<gene>
    <name evidence="3" type="ORF">Cni_G19825</name>
</gene>
<evidence type="ECO:0000313" key="3">
    <source>
        <dbReference type="EMBL" id="WOL11064.1"/>
    </source>
</evidence>
<organism evidence="3 4">
    <name type="scientific">Canna indica</name>
    <name type="common">Indian-shot</name>
    <dbReference type="NCBI Taxonomy" id="4628"/>
    <lineage>
        <taxon>Eukaryota</taxon>
        <taxon>Viridiplantae</taxon>
        <taxon>Streptophyta</taxon>
        <taxon>Embryophyta</taxon>
        <taxon>Tracheophyta</taxon>
        <taxon>Spermatophyta</taxon>
        <taxon>Magnoliopsida</taxon>
        <taxon>Liliopsida</taxon>
        <taxon>Zingiberales</taxon>
        <taxon>Cannaceae</taxon>
        <taxon>Canna</taxon>
    </lineage>
</organism>
<proteinExistence type="inferred from homology"/>
<dbReference type="PANTHER" id="PTHR47965:SF77">
    <property type="entry name" value="ASPARTIC PROTEINASE PCS1"/>
    <property type="match status" value="1"/>
</dbReference>
<accession>A0AAQ3KM02</accession>
<dbReference type="PROSITE" id="PS51767">
    <property type="entry name" value="PEPTIDASE_A1"/>
    <property type="match status" value="1"/>
</dbReference>
<sequence length="211" mass="22417">MPQRDIVGLILKVRLVREDHTPKRQSGDPTGEGNDYLHGNCSNHLVAASLPKTQGTTDDEHSAFSSFPCGGSKLSCMQASANKLLFCHNISHTIPLFVGSPPQNVSMVLDIGSELSWLICNSCSAVALTSFDPNRSFTYSPITCSSPTCRDGGHDLPMPPMCDASSQTPKARTATYTSPTLTPPPLMALSPPTNSSWAGPLCCPPSSAAWV</sequence>
<dbReference type="GO" id="GO:0004190">
    <property type="term" value="F:aspartic-type endopeptidase activity"/>
    <property type="evidence" value="ECO:0007669"/>
    <property type="project" value="InterPro"/>
</dbReference>
<dbReference type="InterPro" id="IPR001461">
    <property type="entry name" value="Aspartic_peptidase_A1"/>
</dbReference>
<dbReference type="PANTHER" id="PTHR47965">
    <property type="entry name" value="ASPARTYL PROTEASE-RELATED"/>
    <property type="match status" value="1"/>
</dbReference>
<name>A0AAQ3KM02_9LILI</name>
<dbReference type="InterPro" id="IPR032861">
    <property type="entry name" value="TAXi_N"/>
</dbReference>
<evidence type="ECO:0000256" key="1">
    <source>
        <dbReference type="ARBA" id="ARBA00007447"/>
    </source>
</evidence>
<dbReference type="InterPro" id="IPR021109">
    <property type="entry name" value="Peptidase_aspartic_dom_sf"/>
</dbReference>
<keyword evidence="4" id="KW-1185">Reference proteome</keyword>
<dbReference type="GO" id="GO:0006508">
    <property type="term" value="P:proteolysis"/>
    <property type="evidence" value="ECO:0007669"/>
    <property type="project" value="InterPro"/>
</dbReference>
<evidence type="ECO:0000259" key="2">
    <source>
        <dbReference type="PROSITE" id="PS51767"/>
    </source>
</evidence>
<dbReference type="EMBL" id="CP136895">
    <property type="protein sequence ID" value="WOL11064.1"/>
    <property type="molecule type" value="Genomic_DNA"/>
</dbReference>
<dbReference type="AlphaFoldDB" id="A0AAQ3KM02"/>
<evidence type="ECO:0000313" key="4">
    <source>
        <dbReference type="Proteomes" id="UP001327560"/>
    </source>
</evidence>
<reference evidence="3 4" key="1">
    <citation type="submission" date="2023-10" db="EMBL/GenBank/DDBJ databases">
        <title>Chromosome-scale genome assembly provides insights into flower coloration mechanisms of Canna indica.</title>
        <authorList>
            <person name="Li C."/>
        </authorList>
    </citation>
    <scope>NUCLEOTIDE SEQUENCE [LARGE SCALE GENOMIC DNA]</scope>
    <source>
        <tissue evidence="3">Flower</tissue>
    </source>
</reference>
<dbReference type="Gene3D" id="2.40.70.10">
    <property type="entry name" value="Acid Proteases"/>
    <property type="match status" value="1"/>
</dbReference>
<dbReference type="Pfam" id="PF14543">
    <property type="entry name" value="TAXi_N"/>
    <property type="match status" value="1"/>
</dbReference>
<dbReference type="InterPro" id="IPR033121">
    <property type="entry name" value="PEPTIDASE_A1"/>
</dbReference>
<protein>
    <recommendedName>
        <fullName evidence="2">Peptidase A1 domain-containing protein</fullName>
    </recommendedName>
</protein>
<dbReference type="SUPFAM" id="SSF50630">
    <property type="entry name" value="Acid proteases"/>
    <property type="match status" value="1"/>
</dbReference>
<comment type="similarity">
    <text evidence="1">Belongs to the peptidase A1 family.</text>
</comment>
<feature type="domain" description="Peptidase A1" evidence="2">
    <location>
        <begin position="92"/>
        <end position="211"/>
    </location>
</feature>
<dbReference type="Proteomes" id="UP001327560">
    <property type="component" value="Chromosome 6"/>
</dbReference>